<organism evidence="2 3">
    <name type="scientific">Arctia plantaginis</name>
    <name type="common">Wood tiger moth</name>
    <name type="synonym">Phalaena plantaginis</name>
    <dbReference type="NCBI Taxonomy" id="874455"/>
    <lineage>
        <taxon>Eukaryota</taxon>
        <taxon>Metazoa</taxon>
        <taxon>Ecdysozoa</taxon>
        <taxon>Arthropoda</taxon>
        <taxon>Hexapoda</taxon>
        <taxon>Insecta</taxon>
        <taxon>Pterygota</taxon>
        <taxon>Neoptera</taxon>
        <taxon>Endopterygota</taxon>
        <taxon>Lepidoptera</taxon>
        <taxon>Glossata</taxon>
        <taxon>Ditrysia</taxon>
        <taxon>Noctuoidea</taxon>
        <taxon>Erebidae</taxon>
        <taxon>Arctiinae</taxon>
        <taxon>Arctia</taxon>
    </lineage>
</organism>
<dbReference type="InterPro" id="IPR050281">
    <property type="entry name" value="Flavin_monoamine_oxidase"/>
</dbReference>
<dbReference type="Pfam" id="PF01593">
    <property type="entry name" value="Amino_oxidase"/>
    <property type="match status" value="1"/>
</dbReference>
<evidence type="ECO:0000313" key="3">
    <source>
        <dbReference type="Proteomes" id="UP000494106"/>
    </source>
</evidence>
<reference evidence="2 3" key="1">
    <citation type="submission" date="2020-04" db="EMBL/GenBank/DDBJ databases">
        <authorList>
            <person name="Wallbank WR R."/>
            <person name="Pardo Diaz C."/>
            <person name="Kozak K."/>
            <person name="Martin S."/>
            <person name="Jiggins C."/>
            <person name="Moest M."/>
            <person name="Warren A I."/>
            <person name="Byers J.R.P. K."/>
            <person name="Montejo-Kovacevich G."/>
            <person name="Yen C E."/>
        </authorList>
    </citation>
    <scope>NUCLEOTIDE SEQUENCE [LARGE SCALE GENOMIC DNA]</scope>
</reference>
<protein>
    <recommendedName>
        <fullName evidence="1">Amine oxidase domain-containing protein</fullName>
    </recommendedName>
</protein>
<sequence length="464" mass="51918">MAIYDTIIVGMGAAGCSAASVLCKAGKRVLALEAQNRVGGRVNTVPFGSGVVELGAEWVHGEVGNSVNKLAVEHSVPLLPHDITLKFFRSDRPDTGSDDILNDLVEYAFNTVDDHPKEPEPLGQYLTRRLKEYIATKYPELLNDKYLIDNILHFIDLFMNNYNATNSWDDLTTHGNYKTLEGDQHLSFNKNGYKTVFEVLLNTYQGASGYPNLNIRFEKVVTKIKYPQDPVQDVEVTCKDGSTYKGRNVIVTVSLGVLKESHPSMFYPPLPDSKATVIDKMSIGVMDKIVLLFPEAWFPKDRSFFAFIWSGDERSRIPLEDFWVTKIFGCSNPKGSDRALTLWTSGNVAKVVETLPEDLVKRKCMELLRRFMGKGVNIPEPIDIIRSNWHTNPYTRGSFTYDNLQTHQYPNARAILAEPLLDGSGAPRVLFAGEATDNVLFSTVHGAMDSGRREANRLLSKSKL</sequence>
<feature type="domain" description="Amine oxidase" evidence="1">
    <location>
        <begin position="14"/>
        <end position="459"/>
    </location>
</feature>
<comment type="caution">
    <text evidence="2">The sequence shown here is derived from an EMBL/GenBank/DDBJ whole genome shotgun (WGS) entry which is preliminary data.</text>
</comment>
<dbReference type="PANTHER" id="PTHR10742:SF398">
    <property type="entry name" value="AMINE OXIDASE DOMAIN-CONTAINING PROTEIN-RELATED"/>
    <property type="match status" value="1"/>
</dbReference>
<dbReference type="SUPFAM" id="SSF51905">
    <property type="entry name" value="FAD/NAD(P)-binding domain"/>
    <property type="match status" value="1"/>
</dbReference>
<dbReference type="OrthoDB" id="5046242at2759"/>
<name>A0A8S1A137_ARCPL</name>
<evidence type="ECO:0000259" key="1">
    <source>
        <dbReference type="Pfam" id="PF01593"/>
    </source>
</evidence>
<dbReference type="Gene3D" id="3.50.50.60">
    <property type="entry name" value="FAD/NAD(P)-binding domain"/>
    <property type="match status" value="1"/>
</dbReference>
<gene>
    <name evidence="2" type="ORF">APLA_LOCUS7346</name>
</gene>
<dbReference type="GO" id="GO:0046592">
    <property type="term" value="F:polyamine oxidase activity"/>
    <property type="evidence" value="ECO:0007669"/>
    <property type="project" value="TreeGrafter"/>
</dbReference>
<proteinExistence type="predicted"/>
<accession>A0A8S1A137</accession>
<dbReference type="PANTHER" id="PTHR10742">
    <property type="entry name" value="FLAVIN MONOAMINE OXIDASE"/>
    <property type="match status" value="1"/>
</dbReference>
<dbReference type="SUPFAM" id="SSF54373">
    <property type="entry name" value="FAD-linked reductases, C-terminal domain"/>
    <property type="match status" value="1"/>
</dbReference>
<keyword evidence="3" id="KW-1185">Reference proteome</keyword>
<dbReference type="EMBL" id="CADEBC010000497">
    <property type="protein sequence ID" value="CAB3238222.1"/>
    <property type="molecule type" value="Genomic_DNA"/>
</dbReference>
<dbReference type="Proteomes" id="UP000494106">
    <property type="component" value="Unassembled WGS sequence"/>
</dbReference>
<dbReference type="InterPro" id="IPR036188">
    <property type="entry name" value="FAD/NAD-bd_sf"/>
</dbReference>
<dbReference type="AlphaFoldDB" id="A0A8S1A137"/>
<dbReference type="InterPro" id="IPR002937">
    <property type="entry name" value="Amino_oxidase"/>
</dbReference>
<dbReference type="Gene3D" id="3.90.660.10">
    <property type="match status" value="1"/>
</dbReference>
<evidence type="ECO:0000313" key="2">
    <source>
        <dbReference type="EMBL" id="CAB3238222.1"/>
    </source>
</evidence>